<dbReference type="RefSeq" id="XP_019007658.1">
    <property type="nucleotide sequence ID" value="XM_019159364.1"/>
</dbReference>
<name>A0A1B9HT40_9TREE</name>
<proteinExistence type="predicted"/>
<feature type="region of interest" description="Disordered" evidence="1">
    <location>
        <begin position="663"/>
        <end position="700"/>
    </location>
</feature>
<reference evidence="3" key="2">
    <citation type="submission" date="2013-07" db="EMBL/GenBank/DDBJ databases">
        <authorList>
            <consortium name="The Broad Institute Genome Sequencing Platform"/>
            <person name="Cuomo C."/>
            <person name="Litvintseva A."/>
            <person name="Chen Y."/>
            <person name="Heitman J."/>
            <person name="Sun S."/>
            <person name="Springer D."/>
            <person name="Dromer F."/>
            <person name="Young S.K."/>
            <person name="Zeng Q."/>
            <person name="Gargeya S."/>
            <person name="Fitzgerald M."/>
            <person name="Abouelleil A."/>
            <person name="Alvarado L."/>
            <person name="Berlin A.M."/>
            <person name="Chapman S.B."/>
            <person name="Dewar J."/>
            <person name="Goldberg J."/>
            <person name="Griggs A."/>
            <person name="Gujja S."/>
            <person name="Hansen M."/>
            <person name="Howarth C."/>
            <person name="Imamovic A."/>
            <person name="Larimer J."/>
            <person name="McCowan C."/>
            <person name="Murphy C."/>
            <person name="Pearson M."/>
            <person name="Priest M."/>
            <person name="Roberts A."/>
            <person name="Saif S."/>
            <person name="Shea T."/>
            <person name="Sykes S."/>
            <person name="Wortman J."/>
            <person name="Nusbaum C."/>
            <person name="Birren B."/>
        </authorList>
    </citation>
    <scope>NUCLEOTIDE SEQUENCE</scope>
    <source>
        <strain evidence="3">CBS 10737</strain>
    </source>
</reference>
<evidence type="ECO:0000313" key="3">
    <source>
        <dbReference type="EMBL" id="WWC68378.1"/>
    </source>
</evidence>
<evidence type="ECO:0008006" key="5">
    <source>
        <dbReference type="Google" id="ProtNLM"/>
    </source>
</evidence>
<feature type="compositionally biased region" description="Acidic residues" evidence="1">
    <location>
        <begin position="1078"/>
        <end position="1088"/>
    </location>
</feature>
<dbReference type="Proteomes" id="UP000094020">
    <property type="component" value="Chromosome 3"/>
</dbReference>
<evidence type="ECO:0000313" key="4">
    <source>
        <dbReference type="Proteomes" id="UP000094020"/>
    </source>
</evidence>
<dbReference type="GeneID" id="30176042"/>
<feature type="region of interest" description="Disordered" evidence="1">
    <location>
        <begin position="581"/>
        <end position="604"/>
    </location>
</feature>
<dbReference type="OrthoDB" id="2596052at2759"/>
<reference evidence="2" key="3">
    <citation type="submission" date="2016-07" db="EMBL/GenBank/DDBJ databases">
        <title>Evolution of pathogenesis and genome organization in the Tremellales.</title>
        <authorList>
            <person name="Cuomo C."/>
            <person name="Litvintseva A."/>
            <person name="Heitman J."/>
            <person name="Chen Y."/>
            <person name="Sun S."/>
            <person name="Springer D."/>
            <person name="Dromer F."/>
            <person name="Young S."/>
            <person name="Zeng Q."/>
            <person name="Chapman S."/>
            <person name="Gujja S."/>
            <person name="Saif S."/>
            <person name="Birren B."/>
        </authorList>
    </citation>
    <scope>NUCLEOTIDE SEQUENCE</scope>
    <source>
        <strain evidence="2">CBS 10737</strain>
    </source>
</reference>
<organism evidence="2">
    <name type="scientific">Kwoniella pini CBS 10737</name>
    <dbReference type="NCBI Taxonomy" id="1296096"/>
    <lineage>
        <taxon>Eukaryota</taxon>
        <taxon>Fungi</taxon>
        <taxon>Dikarya</taxon>
        <taxon>Basidiomycota</taxon>
        <taxon>Agaricomycotina</taxon>
        <taxon>Tremellomycetes</taxon>
        <taxon>Tremellales</taxon>
        <taxon>Cryptococcaceae</taxon>
        <taxon>Kwoniella</taxon>
    </lineage>
</organism>
<reference evidence="3" key="4">
    <citation type="submission" date="2024-02" db="EMBL/GenBank/DDBJ databases">
        <title>Comparative genomics of Cryptococcus and Kwoniella reveals pathogenesis evolution and contrasting modes of karyotype evolution via chromosome fusion or intercentromeric recombination.</title>
        <authorList>
            <person name="Coelho M.A."/>
            <person name="David-Palma M."/>
            <person name="Shea T."/>
            <person name="Bowers K."/>
            <person name="McGinley-Smith S."/>
            <person name="Mohammad A.W."/>
            <person name="Gnirke A."/>
            <person name="Yurkov A.M."/>
            <person name="Nowrousian M."/>
            <person name="Sun S."/>
            <person name="Cuomo C.A."/>
            <person name="Heitman J."/>
        </authorList>
    </citation>
    <scope>NUCLEOTIDE SEQUENCE</scope>
    <source>
        <strain evidence="3">CBS 10737</strain>
    </source>
</reference>
<feature type="compositionally biased region" description="Polar residues" evidence="1">
    <location>
        <begin position="732"/>
        <end position="760"/>
    </location>
</feature>
<feature type="region of interest" description="Disordered" evidence="1">
    <location>
        <begin position="944"/>
        <end position="1011"/>
    </location>
</feature>
<feature type="region of interest" description="Disordered" evidence="1">
    <location>
        <begin position="718"/>
        <end position="762"/>
    </location>
</feature>
<feature type="compositionally biased region" description="Low complexity" evidence="1">
    <location>
        <begin position="681"/>
        <end position="695"/>
    </location>
</feature>
<feature type="compositionally biased region" description="Acidic residues" evidence="1">
    <location>
        <begin position="969"/>
        <end position="992"/>
    </location>
</feature>
<gene>
    <name evidence="2" type="ORF">I206_07673</name>
    <name evidence="3" type="ORF">I206_102303</name>
</gene>
<feature type="compositionally biased region" description="Basic and acidic residues" evidence="1">
    <location>
        <begin position="1103"/>
        <end position="1112"/>
    </location>
</feature>
<protein>
    <recommendedName>
        <fullName evidence="5">Rubredoxin-like domain-containing protein</fullName>
    </recommendedName>
</protein>
<dbReference type="AlphaFoldDB" id="A0A1B9HT40"/>
<sequence length="1146" mass="129476">MPHCSRCLKIEMTAYELEQSENGDWACPFCGLVDSTFTARSQLKDFAKDAGSVMDENTRLQIKNQQDRLQRKFQEEVDTIFNLYLGISSLHTSILGYPAPNLKHGAKQWFERMREAEKKYKPNRIHLLQRSEARRTRYLVVVSIKLAAQESALTVLHNRLASAGVTLRNKRNLPGYTKGDENIDFPELQAVFHRANAFSGSSFGHLDSDIYLRHLFTRYSRWVNFVLTPLEITLLHCLAIVKRLQFLVELPHSERVKHLYTLPKVSKGDRDWYDSDFADLADINWKDVLPHAYQLYQIQECVRLWGTSSSPSVAIALIQWAIQSSSKLVFFQHAALQQELAYVYGRGVSGAAERFRDMRNLIIAWSTSITDAGVPFPIMDLPPRGGFGDGISGYRGDGRRAIPEIELAVAAAPTIVQHWRKILKARISQRTDIMSLDDETWLSRKMFVVSAQVHHYRQDPRSQILKSQVIQRSTASASPSPSPTPSSPRSATTEITRYKPRFSDKFRVNAENARKDIATFEPLKRARVRPPPVRHSTSSGALVHGHRNTSVPVIMNNPFGQKYFVPPPEEKSIERLIQEPELSSDEDGGYTSDEDANVTVNNKTSRPTYLPATLAQIDANSKSGINVDRPFAFTIGPHGFNRDSSVTPPTPIRALPINTIRPALDSSSDLSNSGVLMSRQSSMESSSGMGSASEAETVVRRPHGKSIAIGALNTPIASIYPSPSPSPNASNTIRQSRPPFNNCTLSQTASYSPSTQSNPSIEREDAHVGLLVREREEYIQFRLPTLEREGIIVPTICENYMWKWIRKQVNSGAVPKVINGDYLKSIGIYGDPHEIDLGPWVQSNSYRWSPLECLLRAGIKPKELPVQHIPHSLIHTKILLRHFDHLPNFADEGELLDKSQADEDLAWLCHEEIGEDANSYLCTKREHSLRRSAYEKEFGLGNDQSIKNKRSTSVRSSIPRDTPLREINEEGEYEGEIEIDSQLLDEEEDEDVPSSPRSDYEMEEESSSRRDISTFKRSLLYTVDSRKDVDGIGGLLKNFGESNKEDDMDNEVNLDFDQMLGIDIRTIGLGSEFGLNDELNEVDREEQDQNIMNRSKKGRKQKKDKEGNVEIGKRKKRKASLIENEDDEADGEERNYSKKSRLPQKG</sequence>
<accession>A0A1B9HT40</accession>
<feature type="compositionally biased region" description="Basic residues" evidence="1">
    <location>
        <begin position="1137"/>
        <end position="1146"/>
    </location>
</feature>
<feature type="region of interest" description="Disordered" evidence="1">
    <location>
        <begin position="1076"/>
        <end position="1146"/>
    </location>
</feature>
<dbReference type="EMBL" id="KI894017">
    <property type="protein sequence ID" value="OCF46439.1"/>
    <property type="molecule type" value="Genomic_DNA"/>
</dbReference>
<evidence type="ECO:0000313" key="2">
    <source>
        <dbReference type="EMBL" id="OCF46439.1"/>
    </source>
</evidence>
<dbReference type="KEGG" id="kpin:30176042"/>
<dbReference type="EMBL" id="CP144521">
    <property type="protein sequence ID" value="WWC68378.1"/>
    <property type="molecule type" value="Genomic_DNA"/>
</dbReference>
<feature type="compositionally biased region" description="Polar residues" evidence="1">
    <location>
        <begin position="665"/>
        <end position="680"/>
    </location>
</feature>
<feature type="compositionally biased region" description="Acidic residues" evidence="1">
    <location>
        <begin position="582"/>
        <end position="596"/>
    </location>
</feature>
<reference evidence="2" key="1">
    <citation type="submission" date="2013-07" db="EMBL/GenBank/DDBJ databases">
        <title>The Genome Sequence of Cryptococcus pinus CBS10737.</title>
        <authorList>
            <consortium name="The Broad Institute Genome Sequencing Platform"/>
            <person name="Cuomo C."/>
            <person name="Litvintseva A."/>
            <person name="Chen Y."/>
            <person name="Heitman J."/>
            <person name="Sun S."/>
            <person name="Springer D."/>
            <person name="Dromer F."/>
            <person name="Young S.K."/>
            <person name="Zeng Q."/>
            <person name="Gargeya S."/>
            <person name="Fitzgerald M."/>
            <person name="Abouelleil A."/>
            <person name="Alvarado L."/>
            <person name="Berlin A.M."/>
            <person name="Chapman S.B."/>
            <person name="Dewar J."/>
            <person name="Goldberg J."/>
            <person name="Griggs A."/>
            <person name="Gujja S."/>
            <person name="Hansen M."/>
            <person name="Howarth C."/>
            <person name="Imamovic A."/>
            <person name="Larimer J."/>
            <person name="McCowan C."/>
            <person name="Murphy C."/>
            <person name="Pearson M."/>
            <person name="Priest M."/>
            <person name="Roberts A."/>
            <person name="Saif S."/>
            <person name="Shea T."/>
            <person name="Sykes S."/>
            <person name="Wortman J."/>
            <person name="Nusbaum C."/>
            <person name="Birren B."/>
        </authorList>
    </citation>
    <scope>NUCLEOTIDE SEQUENCE [LARGE SCALE GENOMIC DNA]</scope>
    <source>
        <strain evidence="2">CBS 10737</strain>
    </source>
</reference>
<feature type="compositionally biased region" description="Low complexity" evidence="1">
    <location>
        <begin position="718"/>
        <end position="731"/>
    </location>
</feature>
<feature type="region of interest" description="Disordered" evidence="1">
    <location>
        <begin position="460"/>
        <end position="498"/>
    </location>
</feature>
<evidence type="ECO:0000256" key="1">
    <source>
        <dbReference type="SAM" id="MobiDB-lite"/>
    </source>
</evidence>
<keyword evidence="4" id="KW-1185">Reference proteome</keyword>